<evidence type="ECO:0000256" key="6">
    <source>
        <dbReference type="ARBA" id="ARBA00023136"/>
    </source>
</evidence>
<accession>A0A0J6SYM5</accession>
<feature type="transmembrane region" description="Helical" evidence="7">
    <location>
        <begin position="7"/>
        <end position="28"/>
    </location>
</feature>
<evidence type="ECO:0000256" key="7">
    <source>
        <dbReference type="RuleBase" id="RU363032"/>
    </source>
</evidence>
<feature type="transmembrane region" description="Helical" evidence="7">
    <location>
        <begin position="238"/>
        <end position="259"/>
    </location>
</feature>
<protein>
    <recommendedName>
        <fullName evidence="8">ABC transmembrane type-1 domain-containing protein</fullName>
    </recommendedName>
</protein>
<keyword evidence="3" id="KW-1003">Cell membrane</keyword>
<evidence type="ECO:0000256" key="2">
    <source>
        <dbReference type="ARBA" id="ARBA00022448"/>
    </source>
</evidence>
<gene>
    <name evidence="9" type="ORF">VQ02_11885</name>
</gene>
<proteinExistence type="inferred from homology"/>
<evidence type="ECO:0000256" key="3">
    <source>
        <dbReference type="ARBA" id="ARBA00022475"/>
    </source>
</evidence>
<dbReference type="GO" id="GO:0055085">
    <property type="term" value="P:transmembrane transport"/>
    <property type="evidence" value="ECO:0007669"/>
    <property type="project" value="InterPro"/>
</dbReference>
<dbReference type="InterPro" id="IPR050901">
    <property type="entry name" value="BP-dep_ABC_trans_perm"/>
</dbReference>
<comment type="similarity">
    <text evidence="7">Belongs to the binding-protein-dependent transport system permease family.</text>
</comment>
<evidence type="ECO:0000256" key="4">
    <source>
        <dbReference type="ARBA" id="ARBA00022692"/>
    </source>
</evidence>
<keyword evidence="5 7" id="KW-1133">Transmembrane helix</keyword>
<evidence type="ECO:0000313" key="10">
    <source>
        <dbReference type="Proteomes" id="UP000035955"/>
    </source>
</evidence>
<keyword evidence="2 7" id="KW-0813">Transport</keyword>
<evidence type="ECO:0000259" key="8">
    <source>
        <dbReference type="PROSITE" id="PS50928"/>
    </source>
</evidence>
<evidence type="ECO:0000256" key="1">
    <source>
        <dbReference type="ARBA" id="ARBA00004651"/>
    </source>
</evidence>
<evidence type="ECO:0000256" key="5">
    <source>
        <dbReference type="ARBA" id="ARBA00022989"/>
    </source>
</evidence>
<dbReference type="Gene3D" id="1.10.3720.10">
    <property type="entry name" value="MetI-like"/>
    <property type="match status" value="1"/>
</dbReference>
<dbReference type="AlphaFoldDB" id="A0A0J6SYM5"/>
<sequence length="274" mass="30165">MTGLQRPFVVLILGLMLLYNLAPFYWVISSSLKPPLEVIDFPATLWPRQATVEAYAKIWQQEGFPIYFLNSLITSSGTALISSLVGVFAAYGFSRFAFRGKLALMAILLTSQMLPGVLLVGPYFELLSRAGLYDTRLGLVLALSTITLPFSVWMLKGYIDTIPPEIDQAAMLDGASRLQVLTKVILPNVMPGLVATVTFAFLLAWGDVLWALCLIQDQARQPMTLGVLKMFGQFRVEWAQIMAATLVATAIPSCLYVLLQRYLVQGFAGSAVKD</sequence>
<name>A0A0J6SYM5_9HYPH</name>
<keyword evidence="4 7" id="KW-0812">Transmembrane</keyword>
<dbReference type="PANTHER" id="PTHR32243:SF18">
    <property type="entry name" value="INNER MEMBRANE ABC TRANSPORTER PERMEASE PROTEIN YCJP"/>
    <property type="match status" value="1"/>
</dbReference>
<dbReference type="InterPro" id="IPR035906">
    <property type="entry name" value="MetI-like_sf"/>
</dbReference>
<feature type="transmembrane region" description="Helical" evidence="7">
    <location>
        <begin position="180"/>
        <end position="205"/>
    </location>
</feature>
<dbReference type="RefSeq" id="WP_048444400.1">
    <property type="nucleotide sequence ID" value="NZ_LABY01000073.1"/>
</dbReference>
<dbReference type="PATRIC" id="fig|298794.3.peg.7074"/>
<keyword evidence="6 7" id="KW-0472">Membrane</keyword>
<feature type="transmembrane region" description="Helical" evidence="7">
    <location>
        <begin position="136"/>
        <end position="159"/>
    </location>
</feature>
<dbReference type="Pfam" id="PF00528">
    <property type="entry name" value="BPD_transp_1"/>
    <property type="match status" value="1"/>
</dbReference>
<dbReference type="PANTHER" id="PTHR32243">
    <property type="entry name" value="MALTOSE TRANSPORT SYSTEM PERMEASE-RELATED"/>
    <property type="match status" value="1"/>
</dbReference>
<feature type="transmembrane region" description="Helical" evidence="7">
    <location>
        <begin position="66"/>
        <end position="90"/>
    </location>
</feature>
<dbReference type="CDD" id="cd06261">
    <property type="entry name" value="TM_PBP2"/>
    <property type="match status" value="1"/>
</dbReference>
<reference evidence="9 10" key="1">
    <citation type="submission" date="2015-03" db="EMBL/GenBank/DDBJ databases">
        <title>Genome sequencing of Methylobacterium variabile DSM 16961.</title>
        <authorList>
            <person name="Chaudhry V."/>
            <person name="Patil P.B."/>
        </authorList>
    </citation>
    <scope>NUCLEOTIDE SEQUENCE [LARGE SCALE GENOMIC DNA]</scope>
    <source>
        <strain evidence="9 10">DSM 16961</strain>
    </source>
</reference>
<dbReference type="GO" id="GO:0005886">
    <property type="term" value="C:plasma membrane"/>
    <property type="evidence" value="ECO:0007669"/>
    <property type="project" value="UniProtKB-SubCell"/>
</dbReference>
<dbReference type="InterPro" id="IPR000515">
    <property type="entry name" value="MetI-like"/>
</dbReference>
<feature type="transmembrane region" description="Helical" evidence="7">
    <location>
        <begin position="102"/>
        <end position="124"/>
    </location>
</feature>
<dbReference type="PROSITE" id="PS50928">
    <property type="entry name" value="ABC_TM1"/>
    <property type="match status" value="1"/>
</dbReference>
<keyword evidence="10" id="KW-1185">Reference proteome</keyword>
<comment type="subcellular location">
    <subcellularLocation>
        <location evidence="1 7">Cell membrane</location>
        <topology evidence="1 7">Multi-pass membrane protein</topology>
    </subcellularLocation>
</comment>
<evidence type="ECO:0000313" key="9">
    <source>
        <dbReference type="EMBL" id="KMO38423.1"/>
    </source>
</evidence>
<dbReference type="EMBL" id="LABY01000073">
    <property type="protein sequence ID" value="KMO38423.1"/>
    <property type="molecule type" value="Genomic_DNA"/>
</dbReference>
<feature type="domain" description="ABC transmembrane type-1" evidence="8">
    <location>
        <begin position="68"/>
        <end position="259"/>
    </location>
</feature>
<comment type="caution">
    <text evidence="9">The sequence shown here is derived from an EMBL/GenBank/DDBJ whole genome shotgun (WGS) entry which is preliminary data.</text>
</comment>
<organism evidence="9 10">
    <name type="scientific">Methylobacterium variabile</name>
    <dbReference type="NCBI Taxonomy" id="298794"/>
    <lineage>
        <taxon>Bacteria</taxon>
        <taxon>Pseudomonadati</taxon>
        <taxon>Pseudomonadota</taxon>
        <taxon>Alphaproteobacteria</taxon>
        <taxon>Hyphomicrobiales</taxon>
        <taxon>Methylobacteriaceae</taxon>
        <taxon>Methylobacterium</taxon>
    </lineage>
</organism>
<dbReference type="Proteomes" id="UP000035955">
    <property type="component" value="Unassembled WGS sequence"/>
</dbReference>
<dbReference type="SUPFAM" id="SSF161098">
    <property type="entry name" value="MetI-like"/>
    <property type="match status" value="1"/>
</dbReference>
<dbReference type="OrthoDB" id="9815445at2"/>